<dbReference type="PROSITE" id="PS51387">
    <property type="entry name" value="FAD_PCMH"/>
    <property type="match status" value="1"/>
</dbReference>
<keyword evidence="3" id="KW-0479">Metal-binding</keyword>
<evidence type="ECO:0000256" key="6">
    <source>
        <dbReference type="ARBA" id="ARBA00023004"/>
    </source>
</evidence>
<evidence type="ECO:0000256" key="5">
    <source>
        <dbReference type="ARBA" id="ARBA00023002"/>
    </source>
</evidence>
<dbReference type="InterPro" id="IPR016171">
    <property type="entry name" value="Vanillyl_alc_oxidase_C-sub2"/>
</dbReference>
<evidence type="ECO:0000259" key="8">
    <source>
        <dbReference type="PROSITE" id="PS51379"/>
    </source>
</evidence>
<keyword evidence="11" id="KW-1185">Reference proteome</keyword>
<comment type="caution">
    <text evidence="10">The sequence shown here is derived from an EMBL/GenBank/DDBJ whole genome shotgun (WGS) entry which is preliminary data.</text>
</comment>
<comment type="cofactor">
    <cofactor evidence="1">
        <name>FAD</name>
        <dbReference type="ChEBI" id="CHEBI:57692"/>
    </cofactor>
</comment>
<evidence type="ECO:0000259" key="9">
    <source>
        <dbReference type="PROSITE" id="PS51387"/>
    </source>
</evidence>
<feature type="domain" description="FAD-binding PCMH-type" evidence="9">
    <location>
        <begin position="34"/>
        <end position="277"/>
    </location>
</feature>
<evidence type="ECO:0000256" key="3">
    <source>
        <dbReference type="ARBA" id="ARBA00022723"/>
    </source>
</evidence>
<gene>
    <name evidence="10" type="ORF">ACFSKU_12390</name>
</gene>
<proteinExistence type="predicted"/>
<organism evidence="10 11">
    <name type="scientific">Pontibacter silvestris</name>
    <dbReference type="NCBI Taxonomy" id="2305183"/>
    <lineage>
        <taxon>Bacteria</taxon>
        <taxon>Pseudomonadati</taxon>
        <taxon>Bacteroidota</taxon>
        <taxon>Cytophagia</taxon>
        <taxon>Cytophagales</taxon>
        <taxon>Hymenobacteraceae</taxon>
        <taxon>Pontibacter</taxon>
    </lineage>
</organism>
<dbReference type="RefSeq" id="WP_229957895.1">
    <property type="nucleotide sequence ID" value="NZ_JAJJWI010000002.1"/>
</dbReference>
<dbReference type="PANTHER" id="PTHR11748:SF119">
    <property type="entry name" value="D-2-HYDROXYGLUTARATE DEHYDROGENASE"/>
    <property type="match status" value="1"/>
</dbReference>
<evidence type="ECO:0000313" key="11">
    <source>
        <dbReference type="Proteomes" id="UP001597369"/>
    </source>
</evidence>
<dbReference type="InterPro" id="IPR016164">
    <property type="entry name" value="FAD-linked_Oxase-like_C"/>
</dbReference>
<protein>
    <submittedName>
        <fullName evidence="10">FAD-binding and (Fe-S)-binding domain-containing protein</fullName>
    </submittedName>
</protein>
<dbReference type="SUPFAM" id="SSF56176">
    <property type="entry name" value="FAD-binding/transporter-associated domain-like"/>
    <property type="match status" value="1"/>
</dbReference>
<dbReference type="PANTHER" id="PTHR11748">
    <property type="entry name" value="D-LACTATE DEHYDROGENASE"/>
    <property type="match status" value="1"/>
</dbReference>
<dbReference type="InterPro" id="IPR004113">
    <property type="entry name" value="FAD-bd_oxidored_4_C"/>
</dbReference>
<dbReference type="InterPro" id="IPR016166">
    <property type="entry name" value="FAD-bd_PCMH"/>
</dbReference>
<dbReference type="Gene3D" id="3.30.70.2740">
    <property type="match status" value="1"/>
</dbReference>
<dbReference type="InterPro" id="IPR017900">
    <property type="entry name" value="4Fe4S_Fe_S_CS"/>
</dbReference>
<evidence type="ECO:0000256" key="4">
    <source>
        <dbReference type="ARBA" id="ARBA00022827"/>
    </source>
</evidence>
<keyword evidence="5" id="KW-0560">Oxidoreductase</keyword>
<dbReference type="SUPFAM" id="SSF55103">
    <property type="entry name" value="FAD-linked oxidases, C-terminal domain"/>
    <property type="match status" value="1"/>
</dbReference>
<dbReference type="InterPro" id="IPR036318">
    <property type="entry name" value="FAD-bd_PCMH-like_sf"/>
</dbReference>
<dbReference type="PROSITE" id="PS00198">
    <property type="entry name" value="4FE4S_FER_1"/>
    <property type="match status" value="1"/>
</dbReference>
<keyword evidence="7" id="KW-0411">Iron-sulfur</keyword>
<dbReference type="Pfam" id="PF01565">
    <property type="entry name" value="FAD_binding_4"/>
    <property type="match status" value="1"/>
</dbReference>
<dbReference type="InterPro" id="IPR016169">
    <property type="entry name" value="FAD-bd_PCMH_sub2"/>
</dbReference>
<accession>A0ABW4WZW0</accession>
<dbReference type="Gene3D" id="1.10.45.10">
    <property type="entry name" value="Vanillyl-alcohol Oxidase, Chain A, domain 4"/>
    <property type="match status" value="1"/>
</dbReference>
<dbReference type="Proteomes" id="UP001597369">
    <property type="component" value="Unassembled WGS sequence"/>
</dbReference>
<evidence type="ECO:0000256" key="1">
    <source>
        <dbReference type="ARBA" id="ARBA00001974"/>
    </source>
</evidence>
<dbReference type="PROSITE" id="PS51379">
    <property type="entry name" value="4FE4S_FER_2"/>
    <property type="match status" value="1"/>
</dbReference>
<keyword evidence="6" id="KW-0408">Iron</keyword>
<evidence type="ECO:0000256" key="2">
    <source>
        <dbReference type="ARBA" id="ARBA00022630"/>
    </source>
</evidence>
<dbReference type="InterPro" id="IPR006094">
    <property type="entry name" value="Oxid_FAD_bind_N"/>
</dbReference>
<sequence>MNSEKLEQISGQLEGEFYFDNTMRTLYATDASAYREVPQAVAFPKNIADIKKLIAFARQEGTSLIPRTAGTSLAGQVVGNGIVLDVSRTFNQILEVNPQESWVRVQPGVIRDELNLFLKQYGLYFGPETSTANRAMIGGMVGNNSCGSNSIVYGSTREHLISVKAILSDGTETEFGPLNQAEFDAKCRGENTSSPLETRLYQATKAMLSHTPTQENIRREFPKPSIQRRNTGYAIDMLLESEPFTAGSVPFNFCKLIAGSEGTLAFLTEIKLHVNSLPPKEIGLLCIHCHTVDESLRANLVALQYKPSASELMDHYVLECTKTNIEHSQNRFFVQGDPGAILVVELGSDTREEIEQRAKALVQDLEANGLGYHYPLIFGPDTKKVWNLRKAGLGLLSNIPGDAKPVAVIEDTAVDVNDLPEFIREFNLTLEQYNLYCVHYAHAGTGELHLRPIINLKTEEGNKLFRDIATEIASLVKKYRGSLSGEHGDGRLRGEFIPFMIGEDNYKLVEEVKKVWDPANIFNPGKIVNTPSMNTFLRYEPGQETPEFNTVFRFSQAGGVLRAAELCNGSGDCRKTHLTGGTMCPSYMVTRNEKDTTRGRANMMREFLTRSTKENRFDHEEIMDAMELCLSCKGCKSECPSNVDVAKLKAEFLQHYYDANGVPFRTRMVGNFTKANQLAAMAPGVYNFLFKNNKTAAIAKKMMGFAPERSIPLLHKTTLHQWFRKHQQKKKDTNSQHKPTKKVYLFCDEFTNYNDTHIGKTAVLLLERLGYEVEIPKHEESGRTYMSKGLLREAKKLAQKNVAMLKDVITNETPLIGIEPSCILSFRDEYLDLVGKDQEEDAKKLSINCLQFDEFIAREILNQNIDKEIFKDEERLIKLHGHCHQKALSSVLYTQQMLTLPKNYKVEVIPSGCCGMAGSFGYEAEHYEVSMKVGELVLFPTVRQQPEEVIIAAPGTSCRHQIHDGTGRKAQHPIEVLYEALR</sequence>
<dbReference type="Pfam" id="PF02913">
    <property type="entry name" value="FAD-oxidase_C"/>
    <property type="match status" value="1"/>
</dbReference>
<dbReference type="Pfam" id="PF13534">
    <property type="entry name" value="Fer4_17"/>
    <property type="match status" value="1"/>
</dbReference>
<dbReference type="EMBL" id="JBHUHV010000037">
    <property type="protein sequence ID" value="MFD2067686.1"/>
    <property type="molecule type" value="Genomic_DNA"/>
</dbReference>
<feature type="domain" description="4Fe-4S ferredoxin-type" evidence="8">
    <location>
        <begin position="619"/>
        <end position="651"/>
    </location>
</feature>
<keyword evidence="4" id="KW-0274">FAD</keyword>
<reference evidence="11" key="1">
    <citation type="journal article" date="2019" name="Int. J. Syst. Evol. Microbiol.">
        <title>The Global Catalogue of Microorganisms (GCM) 10K type strain sequencing project: providing services to taxonomists for standard genome sequencing and annotation.</title>
        <authorList>
            <consortium name="The Broad Institute Genomics Platform"/>
            <consortium name="The Broad Institute Genome Sequencing Center for Infectious Disease"/>
            <person name="Wu L."/>
            <person name="Ma J."/>
        </authorList>
    </citation>
    <scope>NUCLEOTIDE SEQUENCE [LARGE SCALE GENOMIC DNA]</scope>
    <source>
        <strain evidence="11">JCM 16545</strain>
    </source>
</reference>
<evidence type="ECO:0000256" key="7">
    <source>
        <dbReference type="ARBA" id="ARBA00023014"/>
    </source>
</evidence>
<dbReference type="Gene3D" id="3.30.465.10">
    <property type="match status" value="1"/>
</dbReference>
<dbReference type="InterPro" id="IPR017896">
    <property type="entry name" value="4Fe4S_Fe-S-bd"/>
</dbReference>
<name>A0ABW4WZW0_9BACT</name>
<evidence type="ECO:0000313" key="10">
    <source>
        <dbReference type="EMBL" id="MFD2067686.1"/>
    </source>
</evidence>
<keyword evidence="2" id="KW-0285">Flavoprotein</keyword>
<dbReference type="SUPFAM" id="SSF46548">
    <property type="entry name" value="alpha-helical ferredoxin"/>
    <property type="match status" value="1"/>
</dbReference>